<organism evidence="2 3">
    <name type="scientific">Acrasis kona</name>
    <dbReference type="NCBI Taxonomy" id="1008807"/>
    <lineage>
        <taxon>Eukaryota</taxon>
        <taxon>Discoba</taxon>
        <taxon>Heterolobosea</taxon>
        <taxon>Tetramitia</taxon>
        <taxon>Eutetramitia</taxon>
        <taxon>Acrasidae</taxon>
        <taxon>Acrasis</taxon>
    </lineage>
</organism>
<reference evidence="2 3" key="1">
    <citation type="submission" date="2024-03" db="EMBL/GenBank/DDBJ databases">
        <title>The Acrasis kona genome and developmental transcriptomes reveal deep origins of eukaryotic multicellular pathways.</title>
        <authorList>
            <person name="Sheikh S."/>
            <person name="Fu C.-J."/>
            <person name="Brown M.W."/>
            <person name="Baldauf S.L."/>
        </authorList>
    </citation>
    <scope>NUCLEOTIDE SEQUENCE [LARGE SCALE GENOMIC DNA]</scope>
    <source>
        <strain evidence="2 3">ATCC MYA-3509</strain>
    </source>
</reference>
<dbReference type="InterPro" id="IPR036568">
    <property type="entry name" value="GGCT-like_sf"/>
</dbReference>
<dbReference type="Proteomes" id="UP001431209">
    <property type="component" value="Unassembled WGS sequence"/>
</dbReference>
<gene>
    <name evidence="2" type="ORF">AKO1_005842</name>
</gene>
<name>A0AAW2YJH5_9EUKA</name>
<dbReference type="Pfam" id="PF06094">
    <property type="entry name" value="GGACT"/>
    <property type="match status" value="1"/>
</dbReference>
<keyword evidence="3" id="KW-1185">Reference proteome</keyword>
<accession>A0AAW2YJH5</accession>
<dbReference type="InterPro" id="IPR013024">
    <property type="entry name" value="GGCT-like"/>
</dbReference>
<dbReference type="SUPFAM" id="SSF110857">
    <property type="entry name" value="Gamma-glutamyl cyclotransferase-like"/>
    <property type="match status" value="1"/>
</dbReference>
<sequence>MSVFSFFVYGTLRSDCPHQAPWRDDFHVGEVAKYKAIIKGHRLFFSDYPVICGTDGVSDVVVGEIVQFPPSMMPLKVKMADYIEGAPDFYTRVLVDAFVLDREGSETSNMIQCYTYVRELKAICTKKPISGGCWVSHNSSTDDKKKKKTGRIKIIL</sequence>
<evidence type="ECO:0000259" key="1">
    <source>
        <dbReference type="Pfam" id="PF06094"/>
    </source>
</evidence>
<feature type="domain" description="Gamma-glutamylcyclotransferase AIG2-like" evidence="1">
    <location>
        <begin position="6"/>
        <end position="135"/>
    </location>
</feature>
<dbReference type="EMBL" id="JAOPGA020000155">
    <property type="protein sequence ID" value="KAL0477214.1"/>
    <property type="molecule type" value="Genomic_DNA"/>
</dbReference>
<dbReference type="AlphaFoldDB" id="A0AAW2YJH5"/>
<dbReference type="InterPro" id="IPR009288">
    <property type="entry name" value="AIG2-like_dom"/>
</dbReference>
<protein>
    <recommendedName>
        <fullName evidence="1">Gamma-glutamylcyclotransferase AIG2-like domain-containing protein</fullName>
    </recommendedName>
</protein>
<dbReference type="CDD" id="cd06661">
    <property type="entry name" value="GGCT_like"/>
    <property type="match status" value="1"/>
</dbReference>
<comment type="caution">
    <text evidence="2">The sequence shown here is derived from an EMBL/GenBank/DDBJ whole genome shotgun (WGS) entry which is preliminary data.</text>
</comment>
<proteinExistence type="predicted"/>
<dbReference type="Gene3D" id="3.10.490.10">
    <property type="entry name" value="Gamma-glutamyl cyclotransferase-like"/>
    <property type="match status" value="1"/>
</dbReference>
<evidence type="ECO:0000313" key="2">
    <source>
        <dbReference type="EMBL" id="KAL0477214.1"/>
    </source>
</evidence>
<evidence type="ECO:0000313" key="3">
    <source>
        <dbReference type="Proteomes" id="UP001431209"/>
    </source>
</evidence>